<evidence type="ECO:0000313" key="2">
    <source>
        <dbReference type="Proteomes" id="UP000007490"/>
    </source>
</evidence>
<dbReference type="Proteomes" id="UP000007490">
    <property type="component" value="Chromosome"/>
</dbReference>
<reference evidence="2" key="1">
    <citation type="submission" date="2011-02" db="EMBL/GenBank/DDBJ databases">
        <title>Complete sequence of Methanobacterium sp. AL-21.</title>
        <authorList>
            <consortium name="US DOE Joint Genome Institute"/>
            <person name="Lucas S."/>
            <person name="Copeland A."/>
            <person name="Lapidus A."/>
            <person name="Cheng J.-F."/>
            <person name="Goodwin L."/>
            <person name="Pitluck S."/>
            <person name="Chertkov O."/>
            <person name="Detter J.C."/>
            <person name="Han C."/>
            <person name="Tapia R."/>
            <person name="Land M."/>
            <person name="Hauser L."/>
            <person name="Kyrpides N."/>
            <person name="Ivanova N."/>
            <person name="Mikhailova N."/>
            <person name="Pagani I."/>
            <person name="Cadillo-Quiroz H."/>
            <person name="Imachi H."/>
            <person name="Zinder S."/>
            <person name="Liu W."/>
            <person name="Woyke T."/>
        </authorList>
    </citation>
    <scope>NUCLEOTIDE SEQUENCE [LARGE SCALE GENOMIC DNA]</scope>
    <source>
        <strain evidence="2">AL-21</strain>
    </source>
</reference>
<dbReference type="eggNOG" id="arCOG04964">
    <property type="taxonomic scope" value="Archaea"/>
</dbReference>
<keyword evidence="2" id="KW-1185">Reference proteome</keyword>
<organism evidence="1 2">
    <name type="scientific">Methanobacterium lacus (strain AL-21)</name>
    <dbReference type="NCBI Taxonomy" id="877455"/>
    <lineage>
        <taxon>Archaea</taxon>
        <taxon>Methanobacteriati</taxon>
        <taxon>Methanobacteriota</taxon>
        <taxon>Methanomada group</taxon>
        <taxon>Methanobacteria</taxon>
        <taxon>Methanobacteriales</taxon>
        <taxon>Methanobacteriaceae</taxon>
        <taxon>Methanobacterium</taxon>
    </lineage>
</organism>
<dbReference type="AlphaFoldDB" id="F0TCJ4"/>
<dbReference type="KEGG" id="mel:Metbo_1024"/>
<name>F0TCJ4_METLA</name>
<dbReference type="EMBL" id="CP002551">
    <property type="protein sequence ID" value="ADZ09271.1"/>
    <property type="molecule type" value="Genomic_DNA"/>
</dbReference>
<reference evidence="1 2" key="2">
    <citation type="journal article" date="2014" name="Int. J. Syst. Evol. Microbiol.">
        <title>Methanobacterium paludis sp. nov. and a novel strain of Methanobacterium lacus isolated from northern peatlands.</title>
        <authorList>
            <person name="Cadillo-Quiroz H."/>
            <person name="Brauer S.L."/>
            <person name="Goodson N."/>
            <person name="Yavitt J.B."/>
            <person name="Zinder S.H."/>
        </authorList>
    </citation>
    <scope>NUCLEOTIDE SEQUENCE [LARGE SCALE GENOMIC DNA]</scope>
    <source>
        <strain evidence="1 2">AL-21</strain>
    </source>
</reference>
<dbReference type="STRING" id="877455.Metbo_1024"/>
<sequence length="186" mass="21070">MFVDDAVNIVKCLKGVLGVQLLSKDAKGALLKIESFHEDDFIPVINEGLNKCLKREFCLVMFKTAEFRIPPEPTVILKTDTGKILGRELISNEDKENYSNRNDVIFLSNNFILFKPEKSKNRDVIEKQQFILPPIPFPELDELGEITDIISGTPSTMGDEYIKNIYGYPEDPKIATVLIGFSKKED</sequence>
<proteinExistence type="predicted"/>
<dbReference type="GeneID" id="10277473"/>
<protein>
    <submittedName>
        <fullName evidence="1">Uncharacterized protein</fullName>
    </submittedName>
</protein>
<dbReference type="RefSeq" id="WP_013644622.1">
    <property type="nucleotide sequence ID" value="NC_015216.1"/>
</dbReference>
<accession>F0TCJ4</accession>
<dbReference type="HOGENOM" id="CLU_1352083_0_0_2"/>
<evidence type="ECO:0000313" key="1">
    <source>
        <dbReference type="EMBL" id="ADZ09271.1"/>
    </source>
</evidence>
<gene>
    <name evidence="1" type="ordered locus">Metbo_1024</name>
</gene>